<dbReference type="InterPro" id="IPR014710">
    <property type="entry name" value="RmlC-like_jellyroll"/>
</dbReference>
<evidence type="ECO:0000313" key="3">
    <source>
        <dbReference type="Proteomes" id="UP001501746"/>
    </source>
</evidence>
<dbReference type="SUPFAM" id="SSF51182">
    <property type="entry name" value="RmlC-like cupins"/>
    <property type="match status" value="1"/>
</dbReference>
<protein>
    <submittedName>
        <fullName evidence="2">Cupin domain-containing protein</fullName>
    </submittedName>
</protein>
<dbReference type="Gene3D" id="2.60.120.10">
    <property type="entry name" value="Jelly Rolls"/>
    <property type="match status" value="1"/>
</dbReference>
<dbReference type="InterPro" id="IPR011051">
    <property type="entry name" value="RmlC_Cupin_sf"/>
</dbReference>
<evidence type="ECO:0000259" key="1">
    <source>
        <dbReference type="Pfam" id="PF05899"/>
    </source>
</evidence>
<reference evidence="2 3" key="1">
    <citation type="journal article" date="2019" name="Int. J. Syst. Evol. Microbiol.">
        <title>The Global Catalogue of Microorganisms (GCM) 10K type strain sequencing project: providing services to taxonomists for standard genome sequencing and annotation.</title>
        <authorList>
            <consortium name="The Broad Institute Genomics Platform"/>
            <consortium name="The Broad Institute Genome Sequencing Center for Infectious Disease"/>
            <person name="Wu L."/>
            <person name="Ma J."/>
        </authorList>
    </citation>
    <scope>NUCLEOTIDE SEQUENCE [LARGE SCALE GENOMIC DNA]</scope>
    <source>
        <strain evidence="2 3">JCM 14323</strain>
    </source>
</reference>
<feature type="domain" description="(S)-ureidoglycine aminohydrolase cupin" evidence="1">
    <location>
        <begin position="62"/>
        <end position="130"/>
    </location>
</feature>
<comment type="caution">
    <text evidence="2">The sequence shown here is derived from an EMBL/GenBank/DDBJ whole genome shotgun (WGS) entry which is preliminary data.</text>
</comment>
<proteinExistence type="predicted"/>
<sequence length="133" mass="13942">MTASADPTRLLAGAVTDAASLALEHEPVPADQVVAGSPTTGYVVLDARGPGADDVDPVGSAREIGVWEMTPGAMRDVEADEVFVVLAGDATVEFERPALESIVLRPGSIVRLDAGMETVWTVRETLRKVFVAP</sequence>
<dbReference type="RefSeq" id="WP_246205148.1">
    <property type="nucleotide sequence ID" value="NZ_BAAANK010000001.1"/>
</dbReference>
<dbReference type="EMBL" id="BAAANK010000001">
    <property type="protein sequence ID" value="GAA1825306.1"/>
    <property type="molecule type" value="Genomic_DNA"/>
</dbReference>
<organism evidence="2 3">
    <name type="scientific">Agromyces salentinus</name>
    <dbReference type="NCBI Taxonomy" id="269421"/>
    <lineage>
        <taxon>Bacteria</taxon>
        <taxon>Bacillati</taxon>
        <taxon>Actinomycetota</taxon>
        <taxon>Actinomycetes</taxon>
        <taxon>Micrococcales</taxon>
        <taxon>Microbacteriaceae</taxon>
        <taxon>Agromyces</taxon>
    </lineage>
</organism>
<evidence type="ECO:0000313" key="2">
    <source>
        <dbReference type="EMBL" id="GAA1825306.1"/>
    </source>
</evidence>
<keyword evidence="3" id="KW-1185">Reference proteome</keyword>
<dbReference type="Pfam" id="PF05899">
    <property type="entry name" value="Cupin_3"/>
    <property type="match status" value="1"/>
</dbReference>
<dbReference type="Proteomes" id="UP001501746">
    <property type="component" value="Unassembled WGS sequence"/>
</dbReference>
<name>A0ABN2MIR7_9MICO</name>
<gene>
    <name evidence="2" type="ORF">GCM10009750_05490</name>
</gene>
<dbReference type="InterPro" id="IPR008579">
    <property type="entry name" value="UGlyAH_Cupin_dom"/>
</dbReference>
<accession>A0ABN2MIR7</accession>